<feature type="compositionally biased region" description="Basic and acidic residues" evidence="1">
    <location>
        <begin position="229"/>
        <end position="241"/>
    </location>
</feature>
<gene>
    <name evidence="2" type="ORF">Vbra_23299</name>
</gene>
<dbReference type="AlphaFoldDB" id="A0A0G4EA17"/>
<name>A0A0G4EA17_VITBC</name>
<reference evidence="2 3" key="1">
    <citation type="submission" date="2014-11" db="EMBL/GenBank/DDBJ databases">
        <authorList>
            <person name="Zhu J."/>
            <person name="Qi W."/>
            <person name="Song R."/>
        </authorList>
    </citation>
    <scope>NUCLEOTIDE SEQUENCE [LARGE SCALE GENOMIC DNA]</scope>
</reference>
<protein>
    <submittedName>
        <fullName evidence="2">Uncharacterized protein</fullName>
    </submittedName>
</protein>
<feature type="compositionally biased region" description="Pro residues" evidence="1">
    <location>
        <begin position="106"/>
        <end position="126"/>
    </location>
</feature>
<dbReference type="EMBL" id="CDMY01000045">
    <property type="protein sequence ID" value="CEL92061.1"/>
    <property type="molecule type" value="Genomic_DNA"/>
</dbReference>
<proteinExistence type="predicted"/>
<sequence>MWRVGDAMPTFREIHWSRDDHKSKRELHQFYELYYYAHDKHEIGVGSYPRIPEAKTDYETIKACSYRNVRVDKLKRSDRVKRSAAAAPPAAAAASASAAAAAAAAPAPPPPPPFPPLRPFPPPPLPGVYAKQPGAPAAAADDADADDSSPSRKRGLATAGEPAAGAADAEEGGGGGHAVAAGAAKKLRRVGKGQGDPNSIEGLQREVERLRLEVQQNLHHCRQKKKERRVPGKTEESHRYV</sequence>
<dbReference type="InParanoid" id="A0A0G4EA17"/>
<feature type="compositionally biased region" description="Low complexity" evidence="1">
    <location>
        <begin position="156"/>
        <end position="167"/>
    </location>
</feature>
<evidence type="ECO:0000313" key="3">
    <source>
        <dbReference type="Proteomes" id="UP000041254"/>
    </source>
</evidence>
<feature type="region of interest" description="Disordered" evidence="1">
    <location>
        <begin position="216"/>
        <end position="241"/>
    </location>
</feature>
<organism evidence="2 3">
    <name type="scientific">Vitrella brassicaformis (strain CCMP3155)</name>
    <dbReference type="NCBI Taxonomy" id="1169540"/>
    <lineage>
        <taxon>Eukaryota</taxon>
        <taxon>Sar</taxon>
        <taxon>Alveolata</taxon>
        <taxon>Colpodellida</taxon>
        <taxon>Vitrellaceae</taxon>
        <taxon>Vitrella</taxon>
    </lineage>
</organism>
<feature type="compositionally biased region" description="Basic residues" evidence="1">
    <location>
        <begin position="219"/>
        <end position="228"/>
    </location>
</feature>
<keyword evidence="3" id="KW-1185">Reference proteome</keyword>
<dbReference type="Proteomes" id="UP000041254">
    <property type="component" value="Unassembled WGS sequence"/>
</dbReference>
<evidence type="ECO:0000313" key="2">
    <source>
        <dbReference type="EMBL" id="CEL92061.1"/>
    </source>
</evidence>
<feature type="region of interest" description="Disordered" evidence="1">
    <location>
        <begin position="103"/>
        <end position="202"/>
    </location>
</feature>
<dbReference type="VEuPathDB" id="CryptoDB:Vbra_23299"/>
<accession>A0A0G4EA17</accession>
<evidence type="ECO:0000256" key="1">
    <source>
        <dbReference type="SAM" id="MobiDB-lite"/>
    </source>
</evidence>